<dbReference type="PROSITE" id="PS50222">
    <property type="entry name" value="EF_HAND_2"/>
    <property type="match status" value="2"/>
</dbReference>
<dbReference type="InterPro" id="IPR002048">
    <property type="entry name" value="EF_hand_dom"/>
</dbReference>
<evidence type="ECO:0000259" key="2">
    <source>
        <dbReference type="PROSITE" id="PS50222"/>
    </source>
</evidence>
<dbReference type="GO" id="GO:0005509">
    <property type="term" value="F:calcium ion binding"/>
    <property type="evidence" value="ECO:0007669"/>
    <property type="project" value="InterPro"/>
</dbReference>
<proteinExistence type="predicted"/>
<dbReference type="EMBL" id="OZ035835">
    <property type="protein sequence ID" value="CAL1577501.1"/>
    <property type="molecule type" value="Genomic_DNA"/>
</dbReference>
<organism evidence="3 4">
    <name type="scientific">Knipowitschia caucasica</name>
    <name type="common">Caucasian dwarf goby</name>
    <name type="synonym">Pomatoschistus caucasicus</name>
    <dbReference type="NCBI Taxonomy" id="637954"/>
    <lineage>
        <taxon>Eukaryota</taxon>
        <taxon>Metazoa</taxon>
        <taxon>Chordata</taxon>
        <taxon>Craniata</taxon>
        <taxon>Vertebrata</taxon>
        <taxon>Euteleostomi</taxon>
        <taxon>Actinopterygii</taxon>
        <taxon>Neopterygii</taxon>
        <taxon>Teleostei</taxon>
        <taxon>Neoteleostei</taxon>
        <taxon>Acanthomorphata</taxon>
        <taxon>Gobiaria</taxon>
        <taxon>Gobiiformes</taxon>
        <taxon>Gobioidei</taxon>
        <taxon>Gobiidae</taxon>
        <taxon>Gobiinae</taxon>
        <taxon>Knipowitschia</taxon>
    </lineage>
</organism>
<keyword evidence="4" id="KW-1185">Reference proteome</keyword>
<feature type="domain" description="EF-hand" evidence="2">
    <location>
        <begin position="23"/>
        <end position="58"/>
    </location>
</feature>
<sequence>MDNIDAERIMADSPFPSKQEKRERLRQMELSFKEADKDGGCNLDETEFISAMGEFYPGHSEEELRALHMQIDANCDGTVNFDMLLDFDIAKHYASKRKKNMFPLPIKIVDGGHRNQIVKIVARLVDMPENNYNNSGLRKSKKNS</sequence>
<evidence type="ECO:0000313" key="3">
    <source>
        <dbReference type="EMBL" id="CAL1577501.1"/>
    </source>
</evidence>
<protein>
    <recommendedName>
        <fullName evidence="2">EF-hand domain-containing protein</fullName>
    </recommendedName>
</protein>
<feature type="region of interest" description="Disordered" evidence="1">
    <location>
        <begin position="1"/>
        <end position="23"/>
    </location>
</feature>
<dbReference type="AlphaFoldDB" id="A0AAV2JIH5"/>
<dbReference type="Proteomes" id="UP001497482">
    <property type="component" value="Chromosome 13"/>
</dbReference>
<dbReference type="InterPro" id="IPR011992">
    <property type="entry name" value="EF-hand-dom_pair"/>
</dbReference>
<feature type="compositionally biased region" description="Basic and acidic residues" evidence="1">
    <location>
        <begin position="1"/>
        <end position="10"/>
    </location>
</feature>
<reference evidence="3 4" key="1">
    <citation type="submission" date="2024-04" db="EMBL/GenBank/DDBJ databases">
        <authorList>
            <person name="Waldvogel A.-M."/>
            <person name="Schoenle A."/>
        </authorList>
    </citation>
    <scope>NUCLEOTIDE SEQUENCE [LARGE SCALE GENOMIC DNA]</scope>
</reference>
<dbReference type="Gene3D" id="1.10.238.10">
    <property type="entry name" value="EF-hand"/>
    <property type="match status" value="1"/>
</dbReference>
<accession>A0AAV2JIH5</accession>
<gene>
    <name evidence="3" type="ORF">KC01_LOCUS8843</name>
</gene>
<evidence type="ECO:0000313" key="4">
    <source>
        <dbReference type="Proteomes" id="UP001497482"/>
    </source>
</evidence>
<evidence type="ECO:0000256" key="1">
    <source>
        <dbReference type="SAM" id="MobiDB-lite"/>
    </source>
</evidence>
<name>A0AAV2JIH5_KNICA</name>
<dbReference type="SUPFAM" id="SSF47473">
    <property type="entry name" value="EF-hand"/>
    <property type="match status" value="1"/>
</dbReference>
<feature type="domain" description="EF-hand" evidence="2">
    <location>
        <begin position="59"/>
        <end position="94"/>
    </location>
</feature>